<proteinExistence type="predicted"/>
<keyword evidence="4" id="KW-1133">Transmembrane helix</keyword>
<feature type="region of interest" description="Disordered" evidence="3">
    <location>
        <begin position="1"/>
        <end position="50"/>
    </location>
</feature>
<dbReference type="EMBL" id="JAVIJP010000036">
    <property type="protein sequence ID" value="KAL3628148.1"/>
    <property type="molecule type" value="Genomic_DNA"/>
</dbReference>
<evidence type="ECO:0000256" key="2">
    <source>
        <dbReference type="ARBA" id="ARBA00023136"/>
    </source>
</evidence>
<keyword evidence="6" id="KW-1185">Reference proteome</keyword>
<dbReference type="PANTHER" id="PTHR31234">
    <property type="entry name" value="LATE EMBRYOGENESIS ABUNDANT (LEA) HYDROXYPROLINE-RICH GLYCOPROTEIN FAMILY"/>
    <property type="match status" value="1"/>
</dbReference>
<dbReference type="AlphaFoldDB" id="A0ABD3CE44"/>
<dbReference type="Proteomes" id="UP001632038">
    <property type="component" value="Unassembled WGS sequence"/>
</dbReference>
<feature type="compositionally biased region" description="Polar residues" evidence="3">
    <location>
        <begin position="25"/>
        <end position="35"/>
    </location>
</feature>
<organism evidence="5 6">
    <name type="scientific">Castilleja foliolosa</name>
    <dbReference type="NCBI Taxonomy" id="1961234"/>
    <lineage>
        <taxon>Eukaryota</taxon>
        <taxon>Viridiplantae</taxon>
        <taxon>Streptophyta</taxon>
        <taxon>Embryophyta</taxon>
        <taxon>Tracheophyta</taxon>
        <taxon>Spermatophyta</taxon>
        <taxon>Magnoliopsida</taxon>
        <taxon>eudicotyledons</taxon>
        <taxon>Gunneridae</taxon>
        <taxon>Pentapetalae</taxon>
        <taxon>asterids</taxon>
        <taxon>lamiids</taxon>
        <taxon>Lamiales</taxon>
        <taxon>Orobanchaceae</taxon>
        <taxon>Pedicularideae</taxon>
        <taxon>Castillejinae</taxon>
        <taxon>Castilleja</taxon>
    </lineage>
</organism>
<gene>
    <name evidence="5" type="ORF">CASFOL_027194</name>
</gene>
<accession>A0ABD3CE44</accession>
<protein>
    <recommendedName>
        <fullName evidence="7">Late embryogenesis abundant protein LEA-2 subgroup domain-containing protein</fullName>
    </recommendedName>
</protein>
<comment type="caution">
    <text evidence="5">The sequence shown here is derived from an EMBL/GenBank/DDBJ whole genome shotgun (WGS) entry which is preliminary data.</text>
</comment>
<reference evidence="6" key="1">
    <citation type="journal article" date="2024" name="IScience">
        <title>Strigolactones Initiate the Formation of Haustorium-like Structures in Castilleja.</title>
        <authorList>
            <person name="Buerger M."/>
            <person name="Peterson D."/>
            <person name="Chory J."/>
        </authorList>
    </citation>
    <scope>NUCLEOTIDE SEQUENCE [LARGE SCALE GENOMIC DNA]</scope>
</reference>
<evidence type="ECO:0000313" key="5">
    <source>
        <dbReference type="EMBL" id="KAL3628148.1"/>
    </source>
</evidence>
<keyword evidence="4" id="KW-0812">Transmembrane</keyword>
<evidence type="ECO:0000313" key="6">
    <source>
        <dbReference type="Proteomes" id="UP001632038"/>
    </source>
</evidence>
<dbReference type="PANTHER" id="PTHR31234:SF2">
    <property type="entry name" value="OS05G0199100 PROTEIN"/>
    <property type="match status" value="1"/>
</dbReference>
<evidence type="ECO:0000256" key="3">
    <source>
        <dbReference type="SAM" id="MobiDB-lite"/>
    </source>
</evidence>
<evidence type="ECO:0008006" key="7">
    <source>
        <dbReference type="Google" id="ProtNLM"/>
    </source>
</evidence>
<feature type="transmembrane region" description="Helical" evidence="4">
    <location>
        <begin position="128"/>
        <end position="151"/>
    </location>
</feature>
<keyword evidence="2 4" id="KW-0472">Membrane</keyword>
<evidence type="ECO:0000256" key="1">
    <source>
        <dbReference type="ARBA" id="ARBA00004370"/>
    </source>
</evidence>
<name>A0ABD3CE44_9LAMI</name>
<evidence type="ECO:0000256" key="4">
    <source>
        <dbReference type="SAM" id="Phobius"/>
    </source>
</evidence>
<comment type="subcellular location">
    <subcellularLocation>
        <location evidence="1">Membrane</location>
    </subcellularLocation>
</comment>
<dbReference type="InterPro" id="IPR044839">
    <property type="entry name" value="NDR1-like"/>
</dbReference>
<sequence>MGMPPASSDKDHKQKITMGYPSMGRYNQAQYTFHAQPTPPPPPYPVPCGPQGYSSNYHPHPYAPTSSYPFPHGYQDPSPYLSSVPSQKPYPQQQYNNDYYYHQHQQQQQMPYKPLVIEPNNSSSFGRVMLVLMVVLVASMCMMTLVMWFLFGTYIPEFEVKSLKVTNFTVTDTALTGLWDVDISVSNTNKDLTIGFDRVMSSIFYKESLLGVETVKPFNIPQMQQTDINFTMPAEQLPSNQKLQSWVLPTLANEHDNGGVVIFSLRLAMKANFTAPNMVYRQENVRVLCENMQIMFSSPGEGTLSPGLGNTCLIRINDGLKDY</sequence>
<dbReference type="GO" id="GO:0016020">
    <property type="term" value="C:membrane"/>
    <property type="evidence" value="ECO:0007669"/>
    <property type="project" value="UniProtKB-SubCell"/>
</dbReference>
<feature type="compositionally biased region" description="Pro residues" evidence="3">
    <location>
        <begin position="37"/>
        <end position="48"/>
    </location>
</feature>